<keyword evidence="6 11" id="KW-0342">GTP-binding</keyword>
<comment type="catalytic activity">
    <reaction evidence="8">
        <text>a 3'-end 3'-phospho-ribonucleotide-RNA + a 5'-end dephospho-ribonucleoside-RNA + GTP = a ribonucleotidyl-ribonucleotide-RNA + GMP + diphosphate</text>
        <dbReference type="Rhea" id="RHEA:68076"/>
        <dbReference type="Rhea" id="RHEA-COMP:10463"/>
        <dbReference type="Rhea" id="RHEA-COMP:13936"/>
        <dbReference type="Rhea" id="RHEA-COMP:17355"/>
        <dbReference type="ChEBI" id="CHEBI:33019"/>
        <dbReference type="ChEBI" id="CHEBI:37565"/>
        <dbReference type="ChEBI" id="CHEBI:58115"/>
        <dbReference type="ChEBI" id="CHEBI:83062"/>
        <dbReference type="ChEBI" id="CHEBI:138284"/>
        <dbReference type="ChEBI" id="CHEBI:173118"/>
        <dbReference type="EC" id="6.5.1.8"/>
    </reaction>
</comment>
<evidence type="ECO:0000256" key="13">
    <source>
        <dbReference type="RuleBase" id="RU371113"/>
    </source>
</evidence>
<dbReference type="PROSITE" id="PS01288">
    <property type="entry name" value="UPF0027"/>
    <property type="match status" value="1"/>
</dbReference>
<keyword evidence="3 12" id="KW-0479">Metal-binding</keyword>
<dbReference type="InterPro" id="IPR036025">
    <property type="entry name" value="RtcB-like_sf"/>
</dbReference>
<dbReference type="GO" id="GO:0003972">
    <property type="term" value="F:RNA ligase (ATP) activity"/>
    <property type="evidence" value="ECO:0007669"/>
    <property type="project" value="TreeGrafter"/>
</dbReference>
<dbReference type="FunFam" id="3.90.1860.10:FF:000001">
    <property type="entry name" value="tRNA-splicing ligase RtcB homolog"/>
    <property type="match status" value="1"/>
</dbReference>
<evidence type="ECO:0000313" key="15">
    <source>
        <dbReference type="Proteomes" id="UP000308271"/>
    </source>
</evidence>
<feature type="binding site" evidence="11">
    <location>
        <begin position="388"/>
        <end position="391"/>
    </location>
    <ligand>
        <name>GMP</name>
        <dbReference type="ChEBI" id="CHEBI:58115"/>
    </ligand>
</feature>
<evidence type="ECO:0000256" key="5">
    <source>
        <dbReference type="ARBA" id="ARBA00022800"/>
    </source>
</evidence>
<feature type="binding site" evidence="11">
    <location>
        <begin position="326"/>
        <end position="327"/>
    </location>
    <ligand>
        <name>GMP</name>
        <dbReference type="ChEBI" id="CHEBI:58115"/>
    </ligand>
</feature>
<keyword evidence="2 13" id="KW-0436">Ligase</keyword>
<feature type="binding site" evidence="12">
    <location>
        <position position="326"/>
    </location>
    <ligand>
        <name>Mn(2+)</name>
        <dbReference type="ChEBI" id="CHEBI:29035"/>
        <label>2</label>
    </ligand>
</feature>
<dbReference type="GO" id="GO:0006396">
    <property type="term" value="P:RNA processing"/>
    <property type="evidence" value="ECO:0007669"/>
    <property type="project" value="InterPro"/>
</dbReference>
<feature type="binding site" evidence="11">
    <location>
        <begin position="204"/>
        <end position="208"/>
    </location>
    <ligand>
        <name>GMP</name>
        <dbReference type="ChEBI" id="CHEBI:58115"/>
    </ligand>
</feature>
<dbReference type="AlphaFoldDB" id="A0A5C4S7W0"/>
<evidence type="ECO:0000313" key="14">
    <source>
        <dbReference type="EMBL" id="TNJ39237.1"/>
    </source>
</evidence>
<dbReference type="PANTHER" id="PTHR11118:SF1">
    <property type="entry name" value="RNA-SPLICING LIGASE RTCB HOMOLOG"/>
    <property type="match status" value="1"/>
</dbReference>
<dbReference type="EC" id="6.5.1.-" evidence="13"/>
<dbReference type="Gene3D" id="3.90.1860.10">
    <property type="entry name" value="tRNA-splicing ligase RtcB"/>
    <property type="match status" value="1"/>
</dbReference>
<keyword evidence="4 11" id="KW-0547">Nucleotide-binding</keyword>
<feature type="binding site" evidence="11">
    <location>
        <begin position="362"/>
        <end position="365"/>
    </location>
    <ligand>
        <name>GMP</name>
        <dbReference type="ChEBI" id="CHEBI:58115"/>
    </ligand>
</feature>
<feature type="binding site" evidence="12">
    <location>
        <position position="205"/>
    </location>
    <ligand>
        <name>Mn(2+)</name>
        <dbReference type="ChEBI" id="CHEBI:29035"/>
        <label>1</label>
    </ligand>
</feature>
<name>A0A5C4S7W0_CHLTI</name>
<evidence type="ECO:0000256" key="12">
    <source>
        <dbReference type="PIRSR" id="PIRSR601233-3"/>
    </source>
</evidence>
<feature type="binding site" evidence="11">
    <location>
        <position position="464"/>
    </location>
    <ligand>
        <name>GMP</name>
        <dbReference type="ChEBI" id="CHEBI:58115"/>
    </ligand>
</feature>
<evidence type="ECO:0000256" key="10">
    <source>
        <dbReference type="PIRSR" id="PIRSR601233-1"/>
    </source>
</evidence>
<dbReference type="GO" id="GO:0005525">
    <property type="term" value="F:GTP binding"/>
    <property type="evidence" value="ECO:0007669"/>
    <property type="project" value="UniProtKB-KW"/>
</dbReference>
<dbReference type="Pfam" id="PF01139">
    <property type="entry name" value="RtcB"/>
    <property type="match status" value="1"/>
</dbReference>
<evidence type="ECO:0000256" key="2">
    <source>
        <dbReference type="ARBA" id="ARBA00022598"/>
    </source>
</evidence>
<dbReference type="EMBL" id="VDCH01000008">
    <property type="protein sequence ID" value="TNJ39237.1"/>
    <property type="molecule type" value="Genomic_DNA"/>
</dbReference>
<evidence type="ECO:0000256" key="8">
    <source>
        <dbReference type="ARBA" id="ARBA00047746"/>
    </source>
</evidence>
<dbReference type="GO" id="GO:0046872">
    <property type="term" value="F:metal ion binding"/>
    <property type="evidence" value="ECO:0007669"/>
    <property type="project" value="UniProtKB-UniRule"/>
</dbReference>
<dbReference type="GO" id="GO:0170057">
    <property type="term" value="F:RNA ligase (GTP) activity"/>
    <property type="evidence" value="ECO:0007669"/>
    <property type="project" value="UniProtKB-EC"/>
</dbReference>
<evidence type="ECO:0000256" key="6">
    <source>
        <dbReference type="ARBA" id="ARBA00023134"/>
    </source>
</evidence>
<evidence type="ECO:0000256" key="11">
    <source>
        <dbReference type="PIRSR" id="PIRSR601233-2"/>
    </source>
</evidence>
<dbReference type="SUPFAM" id="SSF103365">
    <property type="entry name" value="Hypothetical protein PH1602"/>
    <property type="match status" value="1"/>
</dbReference>
<gene>
    <name evidence="13" type="primary">rtcB</name>
    <name evidence="14" type="ORF">FGF66_05635</name>
</gene>
<protein>
    <recommendedName>
        <fullName evidence="13">tRNA-splicing ligase RtcB</fullName>
        <ecNumber evidence="13">6.5.1.-</ecNumber>
    </recommendedName>
</protein>
<dbReference type="Proteomes" id="UP000308271">
    <property type="component" value="Unassembled WGS sequence"/>
</dbReference>
<evidence type="ECO:0000256" key="4">
    <source>
        <dbReference type="ARBA" id="ARBA00022741"/>
    </source>
</evidence>
<evidence type="ECO:0000256" key="7">
    <source>
        <dbReference type="ARBA" id="ARBA00023211"/>
    </source>
</evidence>
<keyword evidence="15" id="KW-1185">Reference proteome</keyword>
<dbReference type="GO" id="GO:0042245">
    <property type="term" value="P:RNA repair"/>
    <property type="evidence" value="ECO:0007669"/>
    <property type="project" value="UniProtKB-KW"/>
</dbReference>
<dbReference type="RefSeq" id="WP_139456714.1">
    <property type="nucleotide sequence ID" value="NZ_VDCH01000008.1"/>
</dbReference>
<feature type="binding site" evidence="12">
    <location>
        <position position="97"/>
    </location>
    <ligand>
        <name>Mn(2+)</name>
        <dbReference type="ChEBI" id="CHEBI:29035"/>
        <label>1</label>
    </ligand>
</feature>
<accession>A0A5C4S7W0</accession>
<comment type="catalytic activity">
    <reaction evidence="9">
        <text>a 3'-end 2',3'-cyclophospho-ribonucleotide-RNA + a 5'-end dephospho-ribonucleoside-RNA + GTP + H2O = a ribonucleotidyl-ribonucleotide-RNA + GMP + diphosphate + H(+)</text>
        <dbReference type="Rhea" id="RHEA:68080"/>
        <dbReference type="Rhea" id="RHEA-COMP:10464"/>
        <dbReference type="Rhea" id="RHEA-COMP:13936"/>
        <dbReference type="Rhea" id="RHEA-COMP:17355"/>
        <dbReference type="ChEBI" id="CHEBI:15377"/>
        <dbReference type="ChEBI" id="CHEBI:15378"/>
        <dbReference type="ChEBI" id="CHEBI:33019"/>
        <dbReference type="ChEBI" id="CHEBI:37565"/>
        <dbReference type="ChEBI" id="CHEBI:58115"/>
        <dbReference type="ChEBI" id="CHEBI:83064"/>
        <dbReference type="ChEBI" id="CHEBI:138284"/>
        <dbReference type="ChEBI" id="CHEBI:173118"/>
        <dbReference type="EC" id="6.5.1.8"/>
    </reaction>
</comment>
<dbReference type="InterPro" id="IPR001233">
    <property type="entry name" value="RtcB"/>
</dbReference>
<sequence length="465" mass="50211">MERSSIRQISGWLWEIPRSYRSDMRVPARFYASEAMLDQILADRSLEQLVNVAALPGIVGFALAMPDIHEGYGFPIGGVAAFDLDLGVISPGGIGYDINCGVRLLATNETFESVREKIPDLAKEIYRQAPSGVGHGNRITFSSAQIDSVLRGGAPRMVELGYGEPEDLGHIESGGVLDVADPSKVSQQAKQRGHDQLGTLGAGNHFVEIDRIDAIYDRDAAGRMGLFEGQIVIQLHTGSRGLGHQIATDSIRIMNRAMPAYGIIVPDRELCCAPFRSPEGQEYFSAMSAGANFAWANRQLITWEIRQAWKSVMAGDPLRVVYDVAHNIAKVETHEIDGQRRQLLVHRKGATRAFVGQPVIIPGSMGTASFVLEGQAASMRESFGSSCHGAGRRMSRTKAKQMVQGSQLRRELEAMGVSVQAGSMQSLAEEAPAAYKDIGEVVGAVVSAGIARKVARLVPVGVMKG</sequence>
<comment type="subunit">
    <text evidence="13">Monomer.</text>
</comment>
<feature type="binding site" evidence="11">
    <location>
        <position position="369"/>
    </location>
    <ligand>
        <name>GMP</name>
        <dbReference type="ChEBI" id="CHEBI:58115"/>
    </ligand>
</feature>
<dbReference type="PANTHER" id="PTHR11118">
    <property type="entry name" value="RNA-SPLICING LIGASE RTCB HOMOLOG"/>
    <property type="match status" value="1"/>
</dbReference>
<dbReference type="OrthoDB" id="9802323at2"/>
<evidence type="ECO:0000256" key="9">
    <source>
        <dbReference type="ARBA" id="ARBA00049514"/>
    </source>
</evidence>
<feature type="binding site" evidence="12">
    <location>
        <position position="236"/>
    </location>
    <ligand>
        <name>Mn(2+)</name>
        <dbReference type="ChEBI" id="CHEBI:29035"/>
        <label>2</label>
    </ligand>
</feature>
<keyword evidence="5" id="KW-0692">RNA repair</keyword>
<feature type="active site" description="GMP-histidine intermediate" evidence="10">
    <location>
        <position position="388"/>
    </location>
</feature>
<evidence type="ECO:0000256" key="1">
    <source>
        <dbReference type="ARBA" id="ARBA00008071"/>
    </source>
</evidence>
<proteinExistence type="inferred from homology"/>
<evidence type="ECO:0000256" key="3">
    <source>
        <dbReference type="ARBA" id="ARBA00022723"/>
    </source>
</evidence>
<comment type="caution">
    <text evidence="14">The sequence shown here is derived from an EMBL/GenBank/DDBJ whole genome shotgun (WGS) entry which is preliminary data.</text>
</comment>
<comment type="similarity">
    <text evidence="1 13">Belongs to the RtcB family.</text>
</comment>
<comment type="cofactor">
    <cofactor evidence="12 13">
        <name>Mn(2+)</name>
        <dbReference type="ChEBI" id="CHEBI:29035"/>
    </cofactor>
    <text evidence="12 13">Binds 2 manganese ions per subunit.</text>
</comment>
<keyword evidence="7 12" id="KW-0464">Manganese</keyword>
<organism evidence="14 15">
    <name type="scientific">Chlorobaculum thiosulfatiphilum</name>
    <name type="common">Chlorobium limicola f.sp. thiosulfatophilum</name>
    <dbReference type="NCBI Taxonomy" id="115852"/>
    <lineage>
        <taxon>Bacteria</taxon>
        <taxon>Pseudomonadati</taxon>
        <taxon>Chlorobiota</taxon>
        <taxon>Chlorobiia</taxon>
        <taxon>Chlorobiales</taxon>
        <taxon>Chlorobiaceae</taxon>
        <taxon>Chlorobaculum</taxon>
    </lineage>
</organism>
<reference evidence="14 15" key="1">
    <citation type="submission" date="2019-05" db="EMBL/GenBank/DDBJ databases">
        <title>Draft Whole-Genome sequence of the green sulfur bacterium Chlorobaculum thiosulfatiphilum DSM 249.</title>
        <authorList>
            <person name="Meyer T.E."/>
            <person name="Kyndt J.A."/>
        </authorList>
    </citation>
    <scope>NUCLEOTIDE SEQUENCE [LARGE SCALE GENOMIC DNA]</scope>
    <source>
        <strain evidence="14 15">DSM 249</strain>
    </source>
</reference>